<reference evidence="2" key="1">
    <citation type="submission" date="2019-02" db="EMBL/GenBank/DDBJ databases">
        <authorList>
            <person name="Li S.-H."/>
        </authorList>
    </citation>
    <scope>NUCLEOTIDE SEQUENCE</scope>
    <source>
        <strain evidence="2">IMCC11814</strain>
    </source>
</reference>
<evidence type="ECO:0000256" key="1">
    <source>
        <dbReference type="SAM" id="Phobius"/>
    </source>
</evidence>
<proteinExistence type="predicted"/>
<sequence>MIELLELPAYRHMLLNHIPVIGLFMALVVLLAGLVVRQNALLFTGLTLVALTSGCSYLVILYGDAAYPAIYDQLDGHGRDWLDYHGELAEAWAPLLYANAVLAVLAIILCAVRPRTLRLASLLVVLVTVASLVGTSLIARSGGKIQHPEFRLTDPPNPIKTTR</sequence>
<dbReference type="Proteomes" id="UP001143304">
    <property type="component" value="Unassembled WGS sequence"/>
</dbReference>
<feature type="transmembrane region" description="Helical" evidence="1">
    <location>
        <begin position="91"/>
        <end position="112"/>
    </location>
</feature>
<protein>
    <submittedName>
        <fullName evidence="2">Uncharacterized protein</fullName>
    </submittedName>
</protein>
<name>A0ABT3T6U3_9GAMM</name>
<keyword evidence="1" id="KW-0472">Membrane</keyword>
<feature type="transmembrane region" description="Helical" evidence="1">
    <location>
        <begin position="119"/>
        <end position="139"/>
    </location>
</feature>
<organism evidence="2 3">
    <name type="scientific">Candidatus Marimicrobium litorale</name>
    <dbReference type="NCBI Taxonomy" id="2518991"/>
    <lineage>
        <taxon>Bacteria</taxon>
        <taxon>Pseudomonadati</taxon>
        <taxon>Pseudomonadota</taxon>
        <taxon>Gammaproteobacteria</taxon>
        <taxon>Cellvibrionales</taxon>
        <taxon>Halieaceae</taxon>
        <taxon>Marimicrobium</taxon>
    </lineage>
</organism>
<dbReference type="EMBL" id="SHNO01000001">
    <property type="protein sequence ID" value="MCX2977997.1"/>
    <property type="molecule type" value="Genomic_DNA"/>
</dbReference>
<evidence type="ECO:0000313" key="2">
    <source>
        <dbReference type="EMBL" id="MCX2977997.1"/>
    </source>
</evidence>
<evidence type="ECO:0000313" key="3">
    <source>
        <dbReference type="Proteomes" id="UP001143304"/>
    </source>
</evidence>
<feature type="transmembrane region" description="Helical" evidence="1">
    <location>
        <begin position="48"/>
        <end position="71"/>
    </location>
</feature>
<accession>A0ABT3T6U3</accession>
<keyword evidence="3" id="KW-1185">Reference proteome</keyword>
<keyword evidence="1" id="KW-0812">Transmembrane</keyword>
<comment type="caution">
    <text evidence="2">The sequence shown here is derived from an EMBL/GenBank/DDBJ whole genome shotgun (WGS) entry which is preliminary data.</text>
</comment>
<keyword evidence="1" id="KW-1133">Transmembrane helix</keyword>
<gene>
    <name evidence="2" type="ORF">EYC82_11580</name>
</gene>
<feature type="transmembrane region" description="Helical" evidence="1">
    <location>
        <begin position="14"/>
        <end position="36"/>
    </location>
</feature>